<dbReference type="GO" id="GO:0016799">
    <property type="term" value="F:hydrolase activity, hydrolyzing N-glycosyl compounds"/>
    <property type="evidence" value="ECO:0007669"/>
    <property type="project" value="InterPro"/>
</dbReference>
<dbReference type="EMBL" id="NEDP02005484">
    <property type="protein sequence ID" value="OWF40166.1"/>
    <property type="molecule type" value="Genomic_DNA"/>
</dbReference>
<dbReference type="InterPro" id="IPR052775">
    <property type="entry name" value="IUN_hydrolase"/>
</dbReference>
<dbReference type="PANTHER" id="PTHR46190:SF1">
    <property type="entry name" value="SI:CH211-201H21.5"/>
    <property type="match status" value="1"/>
</dbReference>
<accession>A0A210PUP3</accession>
<dbReference type="InterPro" id="IPR036452">
    <property type="entry name" value="Ribo_hydro-like"/>
</dbReference>
<dbReference type="STRING" id="6573.A0A210PUP3"/>
<dbReference type="OrthoDB" id="432381at2759"/>
<dbReference type="AlphaFoldDB" id="A0A210PUP3"/>
<dbReference type="CDD" id="cd02649">
    <property type="entry name" value="nuc_hydro_CeIAG"/>
    <property type="match status" value="1"/>
</dbReference>
<keyword evidence="3" id="KW-0378">Hydrolase</keyword>
<feature type="domain" description="Inosine/uridine-preferring nucleoside hydrolase" evidence="2">
    <location>
        <begin position="8"/>
        <end position="306"/>
    </location>
</feature>
<dbReference type="Pfam" id="PF01156">
    <property type="entry name" value="IU_nuc_hydro"/>
    <property type="match status" value="1"/>
</dbReference>
<dbReference type="InterPro" id="IPR001910">
    <property type="entry name" value="Inosine/uridine_hydrolase_dom"/>
</dbReference>
<dbReference type="SUPFAM" id="SSF53590">
    <property type="entry name" value="Nucleoside hydrolase"/>
    <property type="match status" value="1"/>
</dbReference>
<dbReference type="Gene3D" id="3.90.245.10">
    <property type="entry name" value="Ribonucleoside hydrolase-like"/>
    <property type="match status" value="1"/>
</dbReference>
<evidence type="ECO:0000313" key="3">
    <source>
        <dbReference type="EMBL" id="OWF40166.1"/>
    </source>
</evidence>
<comment type="caution">
    <text evidence="3">The sequence shown here is derived from an EMBL/GenBank/DDBJ whole genome shotgun (WGS) entry which is preliminary data.</text>
</comment>
<reference evidence="3 4" key="1">
    <citation type="journal article" date="2017" name="Nat. Ecol. Evol.">
        <title>Scallop genome provides insights into evolution of bilaterian karyotype and development.</title>
        <authorList>
            <person name="Wang S."/>
            <person name="Zhang J."/>
            <person name="Jiao W."/>
            <person name="Li J."/>
            <person name="Xun X."/>
            <person name="Sun Y."/>
            <person name="Guo X."/>
            <person name="Huan P."/>
            <person name="Dong B."/>
            <person name="Zhang L."/>
            <person name="Hu X."/>
            <person name="Sun X."/>
            <person name="Wang J."/>
            <person name="Zhao C."/>
            <person name="Wang Y."/>
            <person name="Wang D."/>
            <person name="Huang X."/>
            <person name="Wang R."/>
            <person name="Lv J."/>
            <person name="Li Y."/>
            <person name="Zhang Z."/>
            <person name="Liu B."/>
            <person name="Lu W."/>
            <person name="Hui Y."/>
            <person name="Liang J."/>
            <person name="Zhou Z."/>
            <person name="Hou R."/>
            <person name="Li X."/>
            <person name="Liu Y."/>
            <person name="Li H."/>
            <person name="Ning X."/>
            <person name="Lin Y."/>
            <person name="Zhao L."/>
            <person name="Xing Q."/>
            <person name="Dou J."/>
            <person name="Li Y."/>
            <person name="Mao J."/>
            <person name="Guo H."/>
            <person name="Dou H."/>
            <person name="Li T."/>
            <person name="Mu C."/>
            <person name="Jiang W."/>
            <person name="Fu Q."/>
            <person name="Fu X."/>
            <person name="Miao Y."/>
            <person name="Liu J."/>
            <person name="Yu Q."/>
            <person name="Li R."/>
            <person name="Liao H."/>
            <person name="Li X."/>
            <person name="Kong Y."/>
            <person name="Jiang Z."/>
            <person name="Chourrout D."/>
            <person name="Li R."/>
            <person name="Bao Z."/>
        </authorList>
    </citation>
    <scope>NUCLEOTIDE SEQUENCE [LARGE SCALE GENOMIC DNA]</scope>
    <source>
        <strain evidence="3 4">PY_sf001</strain>
    </source>
</reference>
<gene>
    <name evidence="3" type="ORF">KP79_PYT03784</name>
</gene>
<organism evidence="3 4">
    <name type="scientific">Mizuhopecten yessoensis</name>
    <name type="common">Japanese scallop</name>
    <name type="synonym">Patinopecten yessoensis</name>
    <dbReference type="NCBI Taxonomy" id="6573"/>
    <lineage>
        <taxon>Eukaryota</taxon>
        <taxon>Metazoa</taxon>
        <taxon>Spiralia</taxon>
        <taxon>Lophotrochozoa</taxon>
        <taxon>Mollusca</taxon>
        <taxon>Bivalvia</taxon>
        <taxon>Autobranchia</taxon>
        <taxon>Pteriomorphia</taxon>
        <taxon>Pectinida</taxon>
        <taxon>Pectinoidea</taxon>
        <taxon>Pectinidae</taxon>
        <taxon>Mizuhopecten</taxon>
    </lineage>
</organism>
<protein>
    <submittedName>
        <fullName evidence="3">Pyrimidine-specific ribonucleoside hydrolase RihB</fullName>
    </submittedName>
</protein>
<evidence type="ECO:0000313" key="4">
    <source>
        <dbReference type="Proteomes" id="UP000242188"/>
    </source>
</evidence>
<proteinExistence type="inferred from homology"/>
<evidence type="ECO:0000259" key="2">
    <source>
        <dbReference type="Pfam" id="PF01156"/>
    </source>
</evidence>
<evidence type="ECO:0000256" key="1">
    <source>
        <dbReference type="ARBA" id="ARBA00009176"/>
    </source>
</evidence>
<dbReference type="Proteomes" id="UP000242188">
    <property type="component" value="Unassembled WGS sequence"/>
</dbReference>
<keyword evidence="4" id="KW-1185">Reference proteome</keyword>
<dbReference type="PANTHER" id="PTHR46190">
    <property type="entry name" value="SI:CH211-201H21.5-RELATED"/>
    <property type="match status" value="1"/>
</dbReference>
<name>A0A210PUP3_MIZYE</name>
<comment type="similarity">
    <text evidence="1">Belongs to the IUNH family.</text>
</comment>
<sequence>MATQRKKLIIDTDGGVDDAQAIFMMLDSTVYDVIGFTCVRGNSGVNQVVRNVLKILTAADKLSIPVYAGCAFSILGQHVIQNSYQGVDGLGDCQSAEEPDVSILQREAATDVIIRLTKEHPGEITLMCIGPLTNLATALKVDPDFSCRLRDCYIMGGNYYGKGNITVSAEFNFHADPEAAYIALEQLRCPTTLVGWEVCEENGPTWDQYHQLRSFSGKRNQFLKAIEQKPVAFSIKQGWNYSPADEFLAACMLSPSEVVMETKHVYATVELGGKLTYGQMVVDWNKVLKKEPNLTIVTKIDKDTFFTALLNTAKSDI</sequence>